<sequence>MAYNPAMAILAGVLGRKLAGTSRAAGGDAPRARIAADSSPCRVMPGTTRTPAHDRDRVKRGTSRSRLGPAGLLLALAAGCSTPEGPKRVSFDQLPPEYRAALAAYDEGGETWSATREQALANPDLARFLVDNLSVKMVRSFETAKMGSPEARNFPFQRAQSELVLMAQYSLPLMTGMVATDDEILAHLGAETCARIGVSALEPAIELLGHERSQVRRRAADLLGRLPSAGEGELELIAALARTASDDPDWVVRAQAVRALTARAGHQLRIGALREALERATRDRDPAVAGEGARGLGHLGDLEAIPTLLSTLERAYEDGEMTLWNDTQDALVALAGGPKRDLAGWRQWSKDQRRQDRNRR</sequence>
<dbReference type="InterPro" id="IPR016024">
    <property type="entry name" value="ARM-type_fold"/>
</dbReference>
<dbReference type="KEGG" id="pbap:Pla133_17740"/>
<dbReference type="EMBL" id="CP036287">
    <property type="protein sequence ID" value="QDU66698.1"/>
    <property type="molecule type" value="Genomic_DNA"/>
</dbReference>
<dbReference type="Pfam" id="PF13646">
    <property type="entry name" value="HEAT_2"/>
    <property type="match status" value="1"/>
</dbReference>
<dbReference type="InterPro" id="IPR011989">
    <property type="entry name" value="ARM-like"/>
</dbReference>
<evidence type="ECO:0008006" key="4">
    <source>
        <dbReference type="Google" id="ProtNLM"/>
    </source>
</evidence>
<reference evidence="2 3" key="1">
    <citation type="submission" date="2019-02" db="EMBL/GenBank/DDBJ databases">
        <title>Deep-cultivation of Planctomycetes and their phenomic and genomic characterization uncovers novel biology.</title>
        <authorList>
            <person name="Wiegand S."/>
            <person name="Jogler M."/>
            <person name="Boedeker C."/>
            <person name="Pinto D."/>
            <person name="Vollmers J."/>
            <person name="Rivas-Marin E."/>
            <person name="Kohn T."/>
            <person name="Peeters S.H."/>
            <person name="Heuer A."/>
            <person name="Rast P."/>
            <person name="Oberbeckmann S."/>
            <person name="Bunk B."/>
            <person name="Jeske O."/>
            <person name="Meyerdierks A."/>
            <person name="Storesund J.E."/>
            <person name="Kallscheuer N."/>
            <person name="Luecker S."/>
            <person name="Lage O.M."/>
            <person name="Pohl T."/>
            <person name="Merkel B.J."/>
            <person name="Hornburger P."/>
            <person name="Mueller R.-W."/>
            <person name="Bruemmer F."/>
            <person name="Labrenz M."/>
            <person name="Spormann A.M."/>
            <person name="Op den Camp H."/>
            <person name="Overmann J."/>
            <person name="Amann R."/>
            <person name="Jetten M.S.M."/>
            <person name="Mascher T."/>
            <person name="Medema M.H."/>
            <person name="Devos D.P."/>
            <person name="Kaster A.-K."/>
            <person name="Ovreas L."/>
            <person name="Rohde M."/>
            <person name="Galperin M.Y."/>
            <person name="Jogler C."/>
        </authorList>
    </citation>
    <scope>NUCLEOTIDE SEQUENCE [LARGE SCALE GENOMIC DNA]</scope>
    <source>
        <strain evidence="2 3">Pla133</strain>
    </source>
</reference>
<accession>A0A518BI96</accession>
<keyword evidence="3" id="KW-1185">Reference proteome</keyword>
<organism evidence="2 3">
    <name type="scientific">Engelhardtia mirabilis</name>
    <dbReference type="NCBI Taxonomy" id="2528011"/>
    <lineage>
        <taxon>Bacteria</taxon>
        <taxon>Pseudomonadati</taxon>
        <taxon>Planctomycetota</taxon>
        <taxon>Planctomycetia</taxon>
        <taxon>Planctomycetia incertae sedis</taxon>
        <taxon>Engelhardtia</taxon>
    </lineage>
</organism>
<dbReference type="Gene3D" id="1.25.10.10">
    <property type="entry name" value="Leucine-rich Repeat Variant"/>
    <property type="match status" value="1"/>
</dbReference>
<proteinExistence type="predicted"/>
<protein>
    <recommendedName>
        <fullName evidence="4">HEAT repeat protein</fullName>
    </recommendedName>
</protein>
<evidence type="ECO:0000313" key="2">
    <source>
        <dbReference type="EMBL" id="QDU66698.1"/>
    </source>
</evidence>
<evidence type="ECO:0000256" key="1">
    <source>
        <dbReference type="SAM" id="MobiDB-lite"/>
    </source>
</evidence>
<dbReference type="Proteomes" id="UP000316921">
    <property type="component" value="Chromosome"/>
</dbReference>
<evidence type="ECO:0000313" key="3">
    <source>
        <dbReference type="Proteomes" id="UP000316921"/>
    </source>
</evidence>
<gene>
    <name evidence="2" type="ORF">Pla133_17740</name>
</gene>
<dbReference type="SUPFAM" id="SSF48371">
    <property type="entry name" value="ARM repeat"/>
    <property type="match status" value="1"/>
</dbReference>
<dbReference type="AlphaFoldDB" id="A0A518BI96"/>
<name>A0A518BI96_9BACT</name>
<feature type="region of interest" description="Disordered" evidence="1">
    <location>
        <begin position="39"/>
        <end position="64"/>
    </location>
</feature>